<keyword evidence="3" id="KW-1185">Reference proteome</keyword>
<accession>H8MNF0</accession>
<dbReference type="Proteomes" id="UP000007587">
    <property type="component" value="Chromosome"/>
</dbReference>
<evidence type="ECO:0000313" key="2">
    <source>
        <dbReference type="EMBL" id="AFE05368.1"/>
    </source>
</evidence>
<dbReference type="KEGG" id="ccx:COCOR_03664"/>
<dbReference type="AlphaFoldDB" id="H8MNF0"/>
<reference evidence="2 3" key="1">
    <citation type="journal article" date="2012" name="J. Bacteriol.">
        <title>Complete Genome Sequence of the Fruiting Myxobacterium Corallococcus coralloides DSM 2259.</title>
        <authorList>
            <person name="Huntley S."/>
            <person name="Zhang Y."/>
            <person name="Treuner-Lange A."/>
            <person name="Kneip S."/>
            <person name="Sensen C.W."/>
            <person name="Sogaard-Andersen L."/>
        </authorList>
    </citation>
    <scope>NUCLEOTIDE SEQUENCE [LARGE SCALE GENOMIC DNA]</scope>
    <source>
        <strain evidence="3">ATCC 25202 / DSM 2259 / NBRC 100086 / M2</strain>
    </source>
</reference>
<name>H8MNF0_CORCM</name>
<dbReference type="InParanoid" id="H8MNF0"/>
<dbReference type="RefSeq" id="WP_014396476.1">
    <property type="nucleotide sequence ID" value="NC_017030.1"/>
</dbReference>
<evidence type="ECO:0000256" key="1">
    <source>
        <dbReference type="SAM" id="MobiDB-lite"/>
    </source>
</evidence>
<dbReference type="EMBL" id="CP003389">
    <property type="protein sequence ID" value="AFE05368.1"/>
    <property type="molecule type" value="Genomic_DNA"/>
</dbReference>
<reference evidence="3" key="2">
    <citation type="submission" date="2012-03" db="EMBL/GenBank/DDBJ databases">
        <title>Genome sequence of the fruiting myxobacterium Corallococcus coralloides DSM 2259.</title>
        <authorList>
            <person name="Huntley S."/>
            <person name="Zhang Y."/>
            <person name="Treuner-Lange A."/>
            <person name="Sensen C.W."/>
            <person name="Sogaard-Andersen L."/>
        </authorList>
    </citation>
    <scope>NUCLEOTIDE SEQUENCE [LARGE SCALE GENOMIC DNA]</scope>
    <source>
        <strain evidence="3">ATCC 25202 / DSM 2259 / NBRC 100086 / M2</strain>
    </source>
</reference>
<gene>
    <name evidence="2" type="ordered locus">COCOR_03664</name>
</gene>
<sequence length="433" mass="49420">MPDWKRLQKLNGGDPIWYSDPQLDTKDEVWFYNQGGALRVWSEGTLTREDPNVFKGLAPVERRHTLYRLSTLLHVDVEVRGAQSLVCRGTLNGAHLVSRIETSRVEALLARYRKLGFKDGAPWNATKKLVTRRQYHRAPDKDWEVRVDGEHVFEDYSEQTTLASREAALARAEQRVRAKEKAGFVLRNIELTEARFSNPEPKPAPSAPRRAPLPKGPSFPKPQDAFEAVDVAISMLKDLHERFPTGHFVAEQLDAQKEKKRIATAEEHVSFFKRMHKARIGRWRTAKPGRPKKRESSWDYFLRVYGSITWIVGSGADQDLPMFLCGNVTGGGWSCLEVAEDLYAMEDLVEATGNTDLEDLLVFHGGWHTSRSFAFDPRVGSATGELAIIPFDEGMEKLPRPMKRERVQPFGLWLHKRVTQLVRIVERNLREAL</sequence>
<protein>
    <submittedName>
        <fullName evidence="2">Uncharacterized protein</fullName>
    </submittedName>
</protein>
<evidence type="ECO:0000313" key="3">
    <source>
        <dbReference type="Proteomes" id="UP000007587"/>
    </source>
</evidence>
<organism evidence="2 3">
    <name type="scientific">Corallococcus coralloides (strain ATCC 25202 / DSM 2259 / NBRC 100086 / M2)</name>
    <name type="common">Myxococcus coralloides</name>
    <dbReference type="NCBI Taxonomy" id="1144275"/>
    <lineage>
        <taxon>Bacteria</taxon>
        <taxon>Pseudomonadati</taxon>
        <taxon>Myxococcota</taxon>
        <taxon>Myxococcia</taxon>
        <taxon>Myxococcales</taxon>
        <taxon>Cystobacterineae</taxon>
        <taxon>Myxococcaceae</taxon>
        <taxon>Corallococcus</taxon>
    </lineage>
</organism>
<dbReference type="HOGENOM" id="CLU_632686_0_0_7"/>
<feature type="region of interest" description="Disordered" evidence="1">
    <location>
        <begin position="196"/>
        <end position="220"/>
    </location>
</feature>
<proteinExistence type="predicted"/>
<dbReference type="STRING" id="1144275.COCOR_03664"/>